<accession>A0ABX1VHK0</accession>
<dbReference type="EMBL" id="WTPX01000170">
    <property type="protein sequence ID" value="NNJ27584.1"/>
    <property type="molecule type" value="Genomic_DNA"/>
</dbReference>
<sequence>MLAPALLLVALAAPPAEAPPAEAPVEITGPVDEAFPAGVPITLTLTGPEVLREDGERNPFTDYTLTGAFSLLARDNPFEGAALTVPGYFAADGSAGQTGAEAGDRWRVHVRPERAGELDYKLTLKAGDAVVAEATGTIEVGPALKQSEQNASFHVRGALQSWDGRLVLVPPGDAAVAGTPFYKTGADSPENLLGYVDFDGTYTLKGKRPTGDPRPAPHRYEPHLQDWTDGDPTWRDGKGKGLIGALNYLAGAGANSIYFLPFNVAGDGKDVWPHASPDDRTRFDCSKLDQWEIVFNHCDRLGIALHVILSETENESLFEHRDGPGDGDVPFADTRKLYYRELIARFGHHPALVWNLGEENGPEGEGRKNSDAAGNSNAQRLAFAQFIKEADPYDHPIVVHTYPGKQETVYTPLLGSPYFDGVSLQLKPMEVTREQTLKWIRLSREAGRPWFACLDETGPANDGVLPDAADGAAENHLRVRRALWANLLSGGSGAEWYFGYQHAHNDLNLEDFRSRAEVWAFSKLAREFAEREDLHLYEPGPEFAEAKGVVAASRSASNGRLGTTLLYIPAGAGTPRLDLPKGELTIRWFDPETGGAWQRGQSATILGGPGTGIAGSPDEARDWVVKIGG</sequence>
<evidence type="ECO:0000256" key="2">
    <source>
        <dbReference type="SAM" id="SignalP"/>
    </source>
</evidence>
<gene>
    <name evidence="4" type="ORF">LzC2_36890</name>
</gene>
<comment type="caution">
    <text evidence="4">The sequence shown here is derived from an EMBL/GenBank/DDBJ whole genome shotgun (WGS) entry which is preliminary data.</text>
</comment>
<dbReference type="InterPro" id="IPR017853">
    <property type="entry name" value="GH"/>
</dbReference>
<feature type="region of interest" description="Disordered" evidence="1">
    <location>
        <begin position="206"/>
        <end position="232"/>
    </location>
</feature>
<organism evidence="4 5">
    <name type="scientific">Alienimonas chondri</name>
    <dbReference type="NCBI Taxonomy" id="2681879"/>
    <lineage>
        <taxon>Bacteria</taxon>
        <taxon>Pseudomonadati</taxon>
        <taxon>Planctomycetota</taxon>
        <taxon>Planctomycetia</taxon>
        <taxon>Planctomycetales</taxon>
        <taxon>Planctomycetaceae</taxon>
        <taxon>Alienimonas</taxon>
    </lineage>
</organism>
<keyword evidence="2" id="KW-0732">Signal</keyword>
<reference evidence="4 5" key="1">
    <citation type="journal article" date="2020" name="Syst. Appl. Microbiol.">
        <title>Alienimonas chondri sp. nov., a novel planctomycete isolated from the biofilm of the red alga Chondrus crispus.</title>
        <authorList>
            <person name="Vitorino I."/>
            <person name="Albuquerque L."/>
            <person name="Wiegand S."/>
            <person name="Kallscheuer N."/>
            <person name="da Costa M.S."/>
            <person name="Lobo-da-Cunha A."/>
            <person name="Jogler C."/>
            <person name="Lage O.M."/>
        </authorList>
    </citation>
    <scope>NUCLEOTIDE SEQUENCE [LARGE SCALE GENOMIC DNA]</scope>
    <source>
        <strain evidence="4 5">LzC2</strain>
    </source>
</reference>
<dbReference type="Gene3D" id="2.60.40.10">
    <property type="entry name" value="Immunoglobulins"/>
    <property type="match status" value="1"/>
</dbReference>
<name>A0ABX1VHK0_9PLAN</name>
<evidence type="ECO:0000313" key="5">
    <source>
        <dbReference type="Proteomes" id="UP000609651"/>
    </source>
</evidence>
<feature type="compositionally biased region" description="Basic and acidic residues" evidence="1">
    <location>
        <begin position="218"/>
        <end position="232"/>
    </location>
</feature>
<dbReference type="SUPFAM" id="SSF51445">
    <property type="entry name" value="(Trans)glycosidases"/>
    <property type="match status" value="2"/>
</dbReference>
<feature type="domain" description="DUF5060" evidence="3">
    <location>
        <begin position="53"/>
        <end position="123"/>
    </location>
</feature>
<dbReference type="InterPro" id="IPR013783">
    <property type="entry name" value="Ig-like_fold"/>
</dbReference>
<keyword evidence="5" id="KW-1185">Reference proteome</keyword>
<proteinExistence type="predicted"/>
<dbReference type="Gene3D" id="3.20.20.80">
    <property type="entry name" value="Glycosidases"/>
    <property type="match status" value="1"/>
</dbReference>
<evidence type="ECO:0000256" key="1">
    <source>
        <dbReference type="SAM" id="MobiDB-lite"/>
    </source>
</evidence>
<dbReference type="Proteomes" id="UP000609651">
    <property type="component" value="Unassembled WGS sequence"/>
</dbReference>
<dbReference type="Pfam" id="PF16586">
    <property type="entry name" value="DUF5060"/>
    <property type="match status" value="1"/>
</dbReference>
<protein>
    <recommendedName>
        <fullName evidence="3">DUF5060 domain-containing protein</fullName>
    </recommendedName>
</protein>
<evidence type="ECO:0000313" key="4">
    <source>
        <dbReference type="EMBL" id="NNJ27584.1"/>
    </source>
</evidence>
<feature type="signal peptide" evidence="2">
    <location>
        <begin position="1"/>
        <end position="18"/>
    </location>
</feature>
<dbReference type="RefSeq" id="WP_171189493.1">
    <property type="nucleotide sequence ID" value="NZ_WTPX01000170.1"/>
</dbReference>
<feature type="chain" id="PRO_5047544339" description="DUF5060 domain-containing protein" evidence="2">
    <location>
        <begin position="19"/>
        <end position="629"/>
    </location>
</feature>
<dbReference type="InterPro" id="IPR032260">
    <property type="entry name" value="DUF5060"/>
</dbReference>
<evidence type="ECO:0000259" key="3">
    <source>
        <dbReference type="Pfam" id="PF16586"/>
    </source>
</evidence>